<feature type="transmembrane region" description="Helical" evidence="1">
    <location>
        <begin position="133"/>
        <end position="151"/>
    </location>
</feature>
<feature type="transmembrane region" description="Helical" evidence="1">
    <location>
        <begin position="450"/>
        <end position="468"/>
    </location>
</feature>
<feature type="transmembrane region" description="Helical" evidence="1">
    <location>
        <begin position="394"/>
        <end position="412"/>
    </location>
</feature>
<keyword evidence="3" id="KW-1185">Reference proteome</keyword>
<proteinExistence type="predicted"/>
<keyword evidence="1" id="KW-0472">Membrane</keyword>
<organism evidence="2 3">
    <name type="scientific">Luteimonas terricola</name>
    <dbReference type="NCBI Taxonomy" id="645597"/>
    <lineage>
        <taxon>Bacteria</taxon>
        <taxon>Pseudomonadati</taxon>
        <taxon>Pseudomonadota</taxon>
        <taxon>Gammaproteobacteria</taxon>
        <taxon>Lysobacterales</taxon>
        <taxon>Lysobacteraceae</taxon>
        <taxon>Luteimonas</taxon>
    </lineage>
</organism>
<protein>
    <recommendedName>
        <fullName evidence="4">Glycosyltransferase RgtA/B/C/D-like domain-containing protein</fullName>
    </recommendedName>
</protein>
<gene>
    <name evidence="2" type="ORF">GCM10011394_23280</name>
</gene>
<dbReference type="Proteomes" id="UP000599009">
    <property type="component" value="Unassembled WGS sequence"/>
</dbReference>
<feature type="transmembrane region" description="Helical" evidence="1">
    <location>
        <begin position="81"/>
        <end position="100"/>
    </location>
</feature>
<dbReference type="EMBL" id="BMME01000001">
    <property type="protein sequence ID" value="GGK13384.1"/>
    <property type="molecule type" value="Genomic_DNA"/>
</dbReference>
<evidence type="ECO:0000256" key="1">
    <source>
        <dbReference type="SAM" id="Phobius"/>
    </source>
</evidence>
<feature type="transmembrane region" description="Helical" evidence="1">
    <location>
        <begin position="418"/>
        <end position="438"/>
    </location>
</feature>
<name>A0ABQ2EJ28_9GAMM</name>
<evidence type="ECO:0000313" key="2">
    <source>
        <dbReference type="EMBL" id="GGK13384.1"/>
    </source>
</evidence>
<comment type="caution">
    <text evidence="2">The sequence shown here is derived from an EMBL/GenBank/DDBJ whole genome shotgun (WGS) entry which is preliminary data.</text>
</comment>
<feature type="transmembrane region" description="Helical" evidence="1">
    <location>
        <begin position="20"/>
        <end position="38"/>
    </location>
</feature>
<feature type="transmembrane region" description="Helical" evidence="1">
    <location>
        <begin position="163"/>
        <end position="193"/>
    </location>
</feature>
<keyword evidence="1" id="KW-0812">Transmembrane</keyword>
<reference evidence="3" key="1">
    <citation type="journal article" date="2019" name="Int. J. Syst. Evol. Microbiol.">
        <title>The Global Catalogue of Microorganisms (GCM) 10K type strain sequencing project: providing services to taxonomists for standard genome sequencing and annotation.</title>
        <authorList>
            <consortium name="The Broad Institute Genomics Platform"/>
            <consortium name="The Broad Institute Genome Sequencing Center for Infectious Disease"/>
            <person name="Wu L."/>
            <person name="Ma J."/>
        </authorList>
    </citation>
    <scope>NUCLEOTIDE SEQUENCE [LARGE SCALE GENOMIC DNA]</scope>
    <source>
        <strain evidence="3">CGMCC 1.8985</strain>
    </source>
</reference>
<sequence length="475" mass="52485">MIAPHIASPTQPKEATTKVSFAWIAVSAFIVFLFDPGIMSNDSIASLQQARSFEFNDWHPPLMAVIWSVLDRIISGSAGMLLAQAMLFAYACSSLCAYAFPNLSARFPRWLVTVAFSLFPPVMTLTGMIWKDVWASTLLLLALAHLFRMRNSTTAEARFRQSLIVMLFCLAAIAFRHNAMAATAGLLAGATYLQLSPHMAQWGRLLAASTIGVIIAFALFFCISFANSLIATPAHPTTAIYLYDIAGIIVYSGDAENAAALVLADPAEVTDEPEQFLNRIYSTYTPSAAGRVIRTSKKPHTPFSLRVDSLEHDAEGVQRIHRGLVKKYPIAYLKHRTQAFVCLLRLCNSKMWVYRSYVMNREFAFPETLNPESWQYAMRKVFLSPRLAPIYHPAFWLFITLVGGAIGLVRVINPGPGAPSLLVFMGLSSVGLAFSLFFTSPIESFRYMHWTILVGWVMAGLAAETVAARPTPSPH</sequence>
<dbReference type="RefSeq" id="WP_132986698.1">
    <property type="nucleotide sequence ID" value="NZ_BMME01000001.1"/>
</dbReference>
<feature type="transmembrane region" description="Helical" evidence="1">
    <location>
        <begin position="107"/>
        <end position="127"/>
    </location>
</feature>
<feature type="transmembrane region" description="Helical" evidence="1">
    <location>
        <begin position="205"/>
        <end position="226"/>
    </location>
</feature>
<accession>A0ABQ2EJ28</accession>
<evidence type="ECO:0008006" key="4">
    <source>
        <dbReference type="Google" id="ProtNLM"/>
    </source>
</evidence>
<evidence type="ECO:0000313" key="3">
    <source>
        <dbReference type="Proteomes" id="UP000599009"/>
    </source>
</evidence>
<keyword evidence="1" id="KW-1133">Transmembrane helix</keyword>